<organism evidence="1 2">
    <name type="scientific">Neurospora tetraspora</name>
    <dbReference type="NCBI Taxonomy" id="94610"/>
    <lineage>
        <taxon>Eukaryota</taxon>
        <taxon>Fungi</taxon>
        <taxon>Dikarya</taxon>
        <taxon>Ascomycota</taxon>
        <taxon>Pezizomycotina</taxon>
        <taxon>Sordariomycetes</taxon>
        <taxon>Sordariomycetidae</taxon>
        <taxon>Sordariales</taxon>
        <taxon>Sordariaceae</taxon>
        <taxon>Neurospora</taxon>
    </lineage>
</organism>
<dbReference type="Proteomes" id="UP001278500">
    <property type="component" value="Unassembled WGS sequence"/>
</dbReference>
<gene>
    <name evidence="1" type="ORF">B0H65DRAFT_260078</name>
</gene>
<accession>A0AAE0JB73</accession>
<evidence type="ECO:0000313" key="2">
    <source>
        <dbReference type="Proteomes" id="UP001278500"/>
    </source>
</evidence>
<protein>
    <submittedName>
        <fullName evidence="1">Uncharacterized protein</fullName>
    </submittedName>
</protein>
<proteinExistence type="predicted"/>
<reference evidence="1" key="1">
    <citation type="journal article" date="2023" name="Mol. Phylogenet. Evol.">
        <title>Genome-scale phylogeny and comparative genomics of the fungal order Sordariales.</title>
        <authorList>
            <person name="Hensen N."/>
            <person name="Bonometti L."/>
            <person name="Westerberg I."/>
            <person name="Brannstrom I.O."/>
            <person name="Guillou S."/>
            <person name="Cros-Aarteil S."/>
            <person name="Calhoun S."/>
            <person name="Haridas S."/>
            <person name="Kuo A."/>
            <person name="Mondo S."/>
            <person name="Pangilinan J."/>
            <person name="Riley R."/>
            <person name="LaButti K."/>
            <person name="Andreopoulos B."/>
            <person name="Lipzen A."/>
            <person name="Chen C."/>
            <person name="Yan M."/>
            <person name="Daum C."/>
            <person name="Ng V."/>
            <person name="Clum A."/>
            <person name="Steindorff A."/>
            <person name="Ohm R.A."/>
            <person name="Martin F."/>
            <person name="Silar P."/>
            <person name="Natvig D.O."/>
            <person name="Lalanne C."/>
            <person name="Gautier V."/>
            <person name="Ament-Velasquez S.L."/>
            <person name="Kruys A."/>
            <person name="Hutchinson M.I."/>
            <person name="Powell A.J."/>
            <person name="Barry K."/>
            <person name="Miller A.N."/>
            <person name="Grigoriev I.V."/>
            <person name="Debuchy R."/>
            <person name="Gladieux P."/>
            <person name="Hiltunen Thoren M."/>
            <person name="Johannesson H."/>
        </authorList>
    </citation>
    <scope>NUCLEOTIDE SEQUENCE</scope>
    <source>
        <strain evidence="1">CBS 560.94</strain>
    </source>
</reference>
<dbReference type="AlphaFoldDB" id="A0AAE0JB73"/>
<sequence length="160" mass="17740">MGYGSSSGFFVLTSGRCAGAGLTFFVLLARLDSRCCSICMWLSKNRVLDDHLEKKQKPVITAIVRSYAHQRYYQFQFQASQGQGCRKPQQNEKNNFLLTVRFSFAFAQPDLFPAICQGTVRPVRLPGYQIPAIRLEASEVASGAGSVQIAITYPYVQAGD</sequence>
<name>A0AAE0JB73_9PEZI</name>
<dbReference type="RefSeq" id="XP_062679406.1">
    <property type="nucleotide sequence ID" value="XM_062822602.1"/>
</dbReference>
<evidence type="ECO:0000313" key="1">
    <source>
        <dbReference type="EMBL" id="KAK3340464.1"/>
    </source>
</evidence>
<dbReference type="EMBL" id="JAUEPP010000006">
    <property type="protein sequence ID" value="KAK3340464.1"/>
    <property type="molecule type" value="Genomic_DNA"/>
</dbReference>
<comment type="caution">
    <text evidence="1">The sequence shown here is derived from an EMBL/GenBank/DDBJ whole genome shotgun (WGS) entry which is preliminary data.</text>
</comment>
<dbReference type="GeneID" id="87859756"/>
<reference evidence="1" key="2">
    <citation type="submission" date="2023-06" db="EMBL/GenBank/DDBJ databases">
        <authorList>
            <consortium name="Lawrence Berkeley National Laboratory"/>
            <person name="Haridas S."/>
            <person name="Hensen N."/>
            <person name="Bonometti L."/>
            <person name="Westerberg I."/>
            <person name="Brannstrom I.O."/>
            <person name="Guillou S."/>
            <person name="Cros-Aarteil S."/>
            <person name="Calhoun S."/>
            <person name="Kuo A."/>
            <person name="Mondo S."/>
            <person name="Pangilinan J."/>
            <person name="Riley R."/>
            <person name="Labutti K."/>
            <person name="Andreopoulos B."/>
            <person name="Lipzen A."/>
            <person name="Chen C."/>
            <person name="Yanf M."/>
            <person name="Daum C."/>
            <person name="Ng V."/>
            <person name="Clum A."/>
            <person name="Steindorff A."/>
            <person name="Ohm R."/>
            <person name="Martin F."/>
            <person name="Silar P."/>
            <person name="Natvig D."/>
            <person name="Lalanne C."/>
            <person name="Gautier V."/>
            <person name="Ament-Velasquez S.L."/>
            <person name="Kruys A."/>
            <person name="Hutchinson M.I."/>
            <person name="Powell A.J."/>
            <person name="Barry K."/>
            <person name="Miller A.N."/>
            <person name="Grigoriev I.V."/>
            <person name="Debuchy R."/>
            <person name="Gladieux P."/>
            <person name="Thoren M.H."/>
            <person name="Johannesson H."/>
        </authorList>
    </citation>
    <scope>NUCLEOTIDE SEQUENCE</scope>
    <source>
        <strain evidence="1">CBS 560.94</strain>
    </source>
</reference>
<keyword evidence="2" id="KW-1185">Reference proteome</keyword>